<feature type="transmembrane region" description="Helical" evidence="1">
    <location>
        <begin position="179"/>
        <end position="202"/>
    </location>
</feature>
<keyword evidence="1" id="KW-0472">Membrane</keyword>
<dbReference type="AlphaFoldDB" id="A0A7X3SHQ0"/>
<name>A0A7X3SHQ0_9FIRM</name>
<accession>A0A7X3SHQ0</accession>
<dbReference type="RefSeq" id="WP_159749972.1">
    <property type="nucleotide sequence ID" value="NZ_WUQX01000001.1"/>
</dbReference>
<gene>
    <name evidence="2" type="ORF">GN277_04260</name>
</gene>
<protein>
    <submittedName>
        <fullName evidence="2">ABC transporter permease subunit</fullName>
    </submittedName>
</protein>
<proteinExistence type="predicted"/>
<dbReference type="Pfam" id="PF12730">
    <property type="entry name" value="ABC2_membrane_4"/>
    <property type="match status" value="1"/>
</dbReference>
<feature type="transmembrane region" description="Helical" evidence="1">
    <location>
        <begin position="109"/>
        <end position="129"/>
    </location>
</feature>
<keyword evidence="1" id="KW-0812">Transmembrane</keyword>
<sequence>MYPLTKLYARKIYRQKLIYIFFACFFIASFFYAFLISTPQMEDMLNINIGIVGRKNFPEFMMRFYVGTVGILFNVFLLTLSICEEDRNKMLYQPLLHGENRSRMMRSKIYVAVSMSIIFVLLTAFINYTTAFMRWGYEIFEQAAFIRTVIKYLLSGIYMSVITLGIITLCICTRNAWKTILFVIIYLLIDQFIYSSNIALLQKIWVGYYLNLWTFAYEYQKIPFSEVLIGISIMVLYGIIFFQISLYRTKKIDF</sequence>
<feature type="transmembrane region" description="Helical" evidence="1">
    <location>
        <begin position="17"/>
        <end position="36"/>
    </location>
</feature>
<dbReference type="EMBL" id="WUQX01000001">
    <property type="protein sequence ID" value="MXP74619.1"/>
    <property type="molecule type" value="Genomic_DNA"/>
</dbReference>
<feature type="transmembrane region" description="Helical" evidence="1">
    <location>
        <begin position="149"/>
        <end position="172"/>
    </location>
</feature>
<feature type="transmembrane region" description="Helical" evidence="1">
    <location>
        <begin position="222"/>
        <end position="242"/>
    </location>
</feature>
<comment type="caution">
    <text evidence="2">The sequence shown here is derived from an EMBL/GenBank/DDBJ whole genome shotgun (WGS) entry which is preliminary data.</text>
</comment>
<keyword evidence="1" id="KW-1133">Transmembrane helix</keyword>
<feature type="transmembrane region" description="Helical" evidence="1">
    <location>
        <begin position="64"/>
        <end position="83"/>
    </location>
</feature>
<organism evidence="2 3">
    <name type="scientific">Sporofaciens musculi</name>
    <dbReference type="NCBI Taxonomy" id="2681861"/>
    <lineage>
        <taxon>Bacteria</taxon>
        <taxon>Bacillati</taxon>
        <taxon>Bacillota</taxon>
        <taxon>Clostridia</taxon>
        <taxon>Lachnospirales</taxon>
        <taxon>Lachnospiraceae</taxon>
        <taxon>Sporofaciens</taxon>
    </lineage>
</organism>
<reference evidence="2 3" key="1">
    <citation type="submission" date="2019-12" db="EMBL/GenBank/DDBJ databases">
        <title>Sporaefaciens musculi gen. nov., sp. nov., a novel bacterium isolated from the caecum of an obese mouse.</title>
        <authorList>
            <person name="Rasmussen T.S."/>
            <person name="Streidl T."/>
            <person name="Hitch T.C.A."/>
            <person name="Wortmann E."/>
            <person name="Deptula P."/>
            <person name="Hansen M."/>
            <person name="Nielsen D.S."/>
            <person name="Clavel T."/>
            <person name="Vogensen F.K."/>
        </authorList>
    </citation>
    <scope>NUCLEOTIDE SEQUENCE [LARGE SCALE GENOMIC DNA]</scope>
    <source>
        <strain evidence="2 3">WCA-9-b2</strain>
    </source>
</reference>
<evidence type="ECO:0000313" key="3">
    <source>
        <dbReference type="Proteomes" id="UP000460412"/>
    </source>
</evidence>
<keyword evidence="3" id="KW-1185">Reference proteome</keyword>
<dbReference type="Proteomes" id="UP000460412">
    <property type="component" value="Unassembled WGS sequence"/>
</dbReference>
<evidence type="ECO:0000256" key="1">
    <source>
        <dbReference type="SAM" id="Phobius"/>
    </source>
</evidence>
<evidence type="ECO:0000313" key="2">
    <source>
        <dbReference type="EMBL" id="MXP74619.1"/>
    </source>
</evidence>